<evidence type="ECO:0000313" key="2">
    <source>
        <dbReference type="Proteomes" id="UP000671862"/>
    </source>
</evidence>
<protein>
    <submittedName>
        <fullName evidence="1">Rod-binding protein</fullName>
    </submittedName>
</protein>
<evidence type="ECO:0000313" key="1">
    <source>
        <dbReference type="EMBL" id="QTA38281.1"/>
    </source>
</evidence>
<gene>
    <name evidence="1" type="ORF">JYK00_01715</name>
</gene>
<proteinExistence type="predicted"/>
<dbReference type="EMBL" id="CP071446">
    <property type="protein sequence ID" value="QTA38281.1"/>
    <property type="molecule type" value="Genomic_DNA"/>
</dbReference>
<organism evidence="1 2">
    <name type="scientific">Thermosipho ferrireducens</name>
    <dbReference type="NCBI Taxonomy" id="2571116"/>
    <lineage>
        <taxon>Bacteria</taxon>
        <taxon>Thermotogati</taxon>
        <taxon>Thermotogota</taxon>
        <taxon>Thermotogae</taxon>
        <taxon>Thermotogales</taxon>
        <taxon>Fervidobacteriaceae</taxon>
        <taxon>Thermosipho</taxon>
    </lineage>
</organism>
<keyword evidence="2" id="KW-1185">Reference proteome</keyword>
<reference evidence="1 2" key="1">
    <citation type="submission" date="2021-03" db="EMBL/GenBank/DDBJ databases">
        <title>Thermosipho ferrireducens sp.nov., an anaerobic thermophilic iron-reducing bacterium isolated from a deep-sea hydrothermal sulfide deposits.</title>
        <authorList>
            <person name="Zeng X."/>
            <person name="Chen Y."/>
            <person name="Shao Z."/>
        </authorList>
    </citation>
    <scope>NUCLEOTIDE SEQUENCE [LARGE SCALE GENOMIC DNA]</scope>
    <source>
        <strain evidence="1 2">JL129W03</strain>
    </source>
</reference>
<dbReference type="Proteomes" id="UP000671862">
    <property type="component" value="Chromosome"/>
</dbReference>
<dbReference type="RefSeq" id="WP_207567000.1">
    <property type="nucleotide sequence ID" value="NZ_CP071446.1"/>
</dbReference>
<sequence length="110" mass="12943">MKVFNNFNFKNAPISQNSNDKLKKVSEEFVAQFFFQVFRKMYDTIPKSRLIPESFGEKWFRENLLYEYSKKAAGSDLKILTDEVYKSLGGKMYSKNTVLRNVGKYKVESK</sequence>
<name>A0ABX7SA46_9BACT</name>
<accession>A0ABX7SA46</accession>